<evidence type="ECO:0000259" key="2">
    <source>
        <dbReference type="Pfam" id="PF07331"/>
    </source>
</evidence>
<evidence type="ECO:0000313" key="4">
    <source>
        <dbReference type="Proteomes" id="UP000253508"/>
    </source>
</evidence>
<feature type="transmembrane region" description="Helical" evidence="1">
    <location>
        <begin position="27"/>
        <end position="49"/>
    </location>
</feature>
<dbReference type="EMBL" id="QORO01000006">
    <property type="protein sequence ID" value="RCK56858.1"/>
    <property type="molecule type" value="Genomic_DNA"/>
</dbReference>
<evidence type="ECO:0000313" key="3">
    <source>
        <dbReference type="EMBL" id="RCK56858.1"/>
    </source>
</evidence>
<dbReference type="OrthoDB" id="5119225at2"/>
<gene>
    <name evidence="3" type="ORF">DTO57_13315</name>
</gene>
<sequence length="176" mass="18339">MSGQNNPTALSATYGQKLRFGGLAKNLIMPAVLLAFAAYLAIGIVTMTVPDGTSFPGPGFFPGLIAAGLAIFAVLLVVRAFRAPLAEATGDGSGEKVDWASLAWIVVGFGGFIALLPVLGWIIGAGLLFWAIARGFGEHRHIRSLIIGLTASSLVYIAFDMALGMSLPSGILGWEF</sequence>
<dbReference type="RefSeq" id="WP_114118733.1">
    <property type="nucleotide sequence ID" value="NZ_BMHU01000007.1"/>
</dbReference>
<keyword evidence="1" id="KW-0472">Membrane</keyword>
<dbReference type="AlphaFoldDB" id="A0A367XTD5"/>
<feature type="transmembrane region" description="Helical" evidence="1">
    <location>
        <begin position="101"/>
        <end position="133"/>
    </location>
</feature>
<accession>A0A367XTD5</accession>
<keyword evidence="1" id="KW-0812">Transmembrane</keyword>
<reference evidence="3 4" key="1">
    <citation type="submission" date="2018-07" db="EMBL/GenBank/DDBJ databases">
        <title>Microbacterium endoborsara sp. nov., a novel actinobacterium isolated from Borszczowia aralocaspica.</title>
        <authorList>
            <person name="An D."/>
        </authorList>
    </citation>
    <scope>NUCLEOTIDE SEQUENCE [LARGE SCALE GENOMIC DNA]</scope>
    <source>
        <strain evidence="3 4">C1.15228</strain>
    </source>
</reference>
<feature type="domain" description="DUF1468" evidence="2">
    <location>
        <begin position="28"/>
        <end position="168"/>
    </location>
</feature>
<evidence type="ECO:0000256" key="1">
    <source>
        <dbReference type="SAM" id="Phobius"/>
    </source>
</evidence>
<dbReference type="Proteomes" id="UP000253508">
    <property type="component" value="Unassembled WGS sequence"/>
</dbReference>
<dbReference type="Pfam" id="PF07331">
    <property type="entry name" value="TctB"/>
    <property type="match status" value="1"/>
</dbReference>
<comment type="caution">
    <text evidence="3">The sequence shown here is derived from an EMBL/GenBank/DDBJ whole genome shotgun (WGS) entry which is preliminary data.</text>
</comment>
<keyword evidence="1" id="KW-1133">Transmembrane helix</keyword>
<name>A0A367XTD5_9MICO</name>
<feature type="transmembrane region" description="Helical" evidence="1">
    <location>
        <begin position="145"/>
        <end position="167"/>
    </location>
</feature>
<proteinExistence type="predicted"/>
<keyword evidence="4" id="KW-1185">Reference proteome</keyword>
<protein>
    <submittedName>
        <fullName evidence="3">Tripartite tricarboxylate transporter TctB family protein</fullName>
    </submittedName>
</protein>
<organism evidence="3 4">
    <name type="scientific">Microbacterium sorbitolivorans</name>
    <dbReference type="NCBI Taxonomy" id="1867410"/>
    <lineage>
        <taxon>Bacteria</taxon>
        <taxon>Bacillati</taxon>
        <taxon>Actinomycetota</taxon>
        <taxon>Actinomycetes</taxon>
        <taxon>Micrococcales</taxon>
        <taxon>Microbacteriaceae</taxon>
        <taxon>Microbacterium</taxon>
    </lineage>
</organism>
<dbReference type="InterPro" id="IPR009936">
    <property type="entry name" value="DUF1468"/>
</dbReference>
<feature type="transmembrane region" description="Helical" evidence="1">
    <location>
        <begin position="61"/>
        <end position="81"/>
    </location>
</feature>